<dbReference type="GO" id="GO:0016491">
    <property type="term" value="F:oxidoreductase activity"/>
    <property type="evidence" value="ECO:0007669"/>
    <property type="project" value="UniProtKB-KW"/>
</dbReference>
<dbReference type="Pfam" id="PF00106">
    <property type="entry name" value="adh_short"/>
    <property type="match status" value="1"/>
</dbReference>
<protein>
    <submittedName>
        <fullName evidence="5">Retinol dehydrogenase 12 isoform X2</fullName>
    </submittedName>
</protein>
<evidence type="ECO:0000313" key="4">
    <source>
        <dbReference type="Proteomes" id="UP000515150"/>
    </source>
</evidence>
<dbReference type="PRINTS" id="PR00081">
    <property type="entry name" value="GDHRDH"/>
</dbReference>
<dbReference type="SUPFAM" id="SSF51735">
    <property type="entry name" value="NAD(P)-binding Rossmann-fold domains"/>
    <property type="match status" value="1"/>
</dbReference>
<dbReference type="InterPro" id="IPR002347">
    <property type="entry name" value="SDR_fam"/>
</dbReference>
<sequence>MRAEAPAEFTVLPWPSSAGGGSDLDTELGPVQENWSGPLLRCGALLGITVICVAVLRRYIGGGVCHCSSRLDGRTVLITGANSGIGKETARDLAGRGARVVMACRDLTRAEQAAEEIRRGTGNGNVVIRHLDLASVYSVRQFAKDFVDSEDRLDVLINNAGVMMCPKWLTEDGFETQLAVNHLGHFLLTNMLLPMLKSSAPSRVVNVSSIAHHGGRIDFDDLFFSRKPYSPLDSYRQSKLANILFTRELAHRVKGSGVSSFSVHPGIIRTELVRHVMDWFPPLRLILKVPGLLLLKSPWQGSQTTVFCAVTPGLEQRSGSYFSDCAEKDASPEGRDDDVARRLWEESARLVGLKDTC</sequence>
<evidence type="ECO:0000256" key="1">
    <source>
        <dbReference type="ARBA" id="ARBA00006484"/>
    </source>
</evidence>
<dbReference type="PANTHER" id="PTHR43157">
    <property type="entry name" value="PHOSPHATIDYLINOSITOL-GLYCAN BIOSYNTHESIS CLASS F PROTEIN-RELATED"/>
    <property type="match status" value="1"/>
</dbReference>
<evidence type="ECO:0000256" key="2">
    <source>
        <dbReference type="ARBA" id="ARBA00023002"/>
    </source>
</evidence>
<dbReference type="PANTHER" id="PTHR43157:SF54">
    <property type="entry name" value="RETINOL DEHYDROGENASE 12-LIKE ISOFORM X1-RELATED"/>
    <property type="match status" value="1"/>
</dbReference>
<dbReference type="Proteomes" id="UP000515150">
    <property type="component" value="Chromosome 16"/>
</dbReference>
<dbReference type="CTD" id="561542"/>
<dbReference type="InterPro" id="IPR036291">
    <property type="entry name" value="NAD(P)-bd_dom_sf"/>
</dbReference>
<accession>A0A6P7KXQ4</accession>
<gene>
    <name evidence="5" type="primary">si:dkey-23o4.6</name>
</gene>
<evidence type="ECO:0000256" key="3">
    <source>
        <dbReference type="RuleBase" id="RU000363"/>
    </source>
</evidence>
<name>A0A6P7KXQ4_BETSP</name>
<comment type="similarity">
    <text evidence="1 3">Belongs to the short-chain dehydrogenases/reductases (SDR) family.</text>
</comment>
<dbReference type="Gene3D" id="3.40.50.720">
    <property type="entry name" value="NAD(P)-binding Rossmann-like Domain"/>
    <property type="match status" value="1"/>
</dbReference>
<dbReference type="KEGG" id="bspl:114843227"/>
<dbReference type="AlphaFoldDB" id="A0A6P7KXQ4"/>
<evidence type="ECO:0000313" key="5">
    <source>
        <dbReference type="RefSeq" id="XP_028985409.1"/>
    </source>
</evidence>
<dbReference type="RefSeq" id="XP_028985409.1">
    <property type="nucleotide sequence ID" value="XM_029129576.3"/>
</dbReference>
<keyword evidence="4" id="KW-1185">Reference proteome</keyword>
<reference evidence="5" key="1">
    <citation type="submission" date="2025-08" db="UniProtKB">
        <authorList>
            <consortium name="RefSeq"/>
        </authorList>
    </citation>
    <scope>IDENTIFICATION</scope>
</reference>
<proteinExistence type="inferred from homology"/>
<organism evidence="4 5">
    <name type="scientific">Betta splendens</name>
    <name type="common">Siamese fighting fish</name>
    <dbReference type="NCBI Taxonomy" id="158456"/>
    <lineage>
        <taxon>Eukaryota</taxon>
        <taxon>Metazoa</taxon>
        <taxon>Chordata</taxon>
        <taxon>Craniata</taxon>
        <taxon>Vertebrata</taxon>
        <taxon>Euteleostomi</taxon>
        <taxon>Actinopterygii</taxon>
        <taxon>Neopterygii</taxon>
        <taxon>Teleostei</taxon>
        <taxon>Neoteleostei</taxon>
        <taxon>Acanthomorphata</taxon>
        <taxon>Anabantaria</taxon>
        <taxon>Anabantiformes</taxon>
        <taxon>Anabantoidei</taxon>
        <taxon>Osphronemidae</taxon>
        <taxon>Betta</taxon>
    </lineage>
</organism>
<dbReference type="PRINTS" id="PR00080">
    <property type="entry name" value="SDRFAMILY"/>
</dbReference>
<keyword evidence="2" id="KW-0560">Oxidoreductase</keyword>
<dbReference type="GeneID" id="114843227"/>